<dbReference type="AlphaFoldDB" id="A0A494X5C1"/>
<reference evidence="1 2" key="1">
    <citation type="submission" date="2018-10" db="EMBL/GenBank/DDBJ databases">
        <title>Paraburkholderia sp. 7MK8-2, isolated from soil.</title>
        <authorList>
            <person name="Gao Z.-H."/>
            <person name="Qiu L.-H."/>
        </authorList>
    </citation>
    <scope>NUCLEOTIDE SEQUENCE [LARGE SCALE GENOMIC DNA]</scope>
    <source>
        <strain evidence="1 2">7MK8-2</strain>
    </source>
</reference>
<protein>
    <recommendedName>
        <fullName evidence="3">Carboxypeptidase regulatory-like domain-containing protein</fullName>
    </recommendedName>
</protein>
<dbReference type="Proteomes" id="UP000280434">
    <property type="component" value="Unassembled WGS sequence"/>
</dbReference>
<accession>A0A494X5C1</accession>
<keyword evidence="2" id="KW-1185">Reference proteome</keyword>
<proteinExistence type="predicted"/>
<dbReference type="RefSeq" id="WP_121280131.1">
    <property type="nucleotide sequence ID" value="NZ_RBZV01000009.1"/>
</dbReference>
<evidence type="ECO:0000313" key="2">
    <source>
        <dbReference type="Proteomes" id="UP000280434"/>
    </source>
</evidence>
<organism evidence="1 2">
    <name type="scientific">Trinickia fusca</name>
    <dbReference type="NCBI Taxonomy" id="2419777"/>
    <lineage>
        <taxon>Bacteria</taxon>
        <taxon>Pseudomonadati</taxon>
        <taxon>Pseudomonadota</taxon>
        <taxon>Betaproteobacteria</taxon>
        <taxon>Burkholderiales</taxon>
        <taxon>Burkholderiaceae</taxon>
        <taxon>Trinickia</taxon>
    </lineage>
</organism>
<name>A0A494X5C1_9BURK</name>
<dbReference type="OrthoDB" id="8923047at2"/>
<gene>
    <name evidence="1" type="ORF">D7S89_19650</name>
</gene>
<evidence type="ECO:0008006" key="3">
    <source>
        <dbReference type="Google" id="ProtNLM"/>
    </source>
</evidence>
<comment type="caution">
    <text evidence="1">The sequence shown here is derived from an EMBL/GenBank/DDBJ whole genome shotgun (WGS) entry which is preliminary data.</text>
</comment>
<evidence type="ECO:0000313" key="1">
    <source>
        <dbReference type="EMBL" id="RKP45560.1"/>
    </source>
</evidence>
<dbReference type="EMBL" id="RBZV01000009">
    <property type="protein sequence ID" value="RKP45560.1"/>
    <property type="molecule type" value="Genomic_DNA"/>
</dbReference>
<sequence>MNKHTLIWKVLATCAFITLNGCGGGSSSTSSTTSTNASGSLSGTVAVGAPMLNATLTVMGANGQTVSTPVDDSGSYSNLNISQLTAPYRIQACGLADGQYQCFYSVVQAGGVANVTPLTDATIALALGADSSTMFTGAAPSAAALSSSQSTLQHYLGALMAAAGLGSSSDFGTTSFTANHSGMDKVLDAVKITSGHNNGATFVQLEGVVGYGNAYIDSQGNQTGSLNGSSLVSGMSVNLSGISTIFQGLNSAIGSGSVGACTSALSTQVPLDPAFAMNMNGQSVTASNVAATLCSFASSGGLLGGKVENPALRSCDFSGPDKICTVGFDLTNGTLTMEGAELAIVLRQGSSTWTLLGAENPYGITVGAAVQRTLRVGVTNAQPSYTRAISIDIPTSVLAGATAPHAAKVYAHDTSGTGAWDLSTPIATLSDSGCPGQPNLTIAGSQCGAEWLSLDSFNSSNLSNGDALIDALYRRGRDLRIDLYSDTAGTAFIATVYVRINGVPPKSIDLPNVAWLNLDAASQSALAAYDSSIASTLALSWASNPVVVPHDVTFCGDSACNAKVHTNLPGTSLQTSTTMNLSGISVAANGYKQLSLYGRDRDDVGFASNYLSCVSGTQNCP</sequence>